<organism evidence="1 2">
    <name type="scientific">Malus baccata</name>
    <name type="common">Siberian crab apple</name>
    <name type="synonym">Pyrus baccata</name>
    <dbReference type="NCBI Taxonomy" id="106549"/>
    <lineage>
        <taxon>Eukaryota</taxon>
        <taxon>Viridiplantae</taxon>
        <taxon>Streptophyta</taxon>
        <taxon>Embryophyta</taxon>
        <taxon>Tracheophyta</taxon>
        <taxon>Spermatophyta</taxon>
        <taxon>Magnoliopsida</taxon>
        <taxon>eudicotyledons</taxon>
        <taxon>Gunneridae</taxon>
        <taxon>Pentapetalae</taxon>
        <taxon>rosids</taxon>
        <taxon>fabids</taxon>
        <taxon>Rosales</taxon>
        <taxon>Rosaceae</taxon>
        <taxon>Amygdaloideae</taxon>
        <taxon>Maleae</taxon>
        <taxon>Malus</taxon>
    </lineage>
</organism>
<dbReference type="InterPro" id="IPR029058">
    <property type="entry name" value="AB_hydrolase_fold"/>
</dbReference>
<dbReference type="AlphaFoldDB" id="A0A540NA33"/>
<dbReference type="Gene3D" id="3.40.50.1820">
    <property type="entry name" value="alpha/beta hydrolase"/>
    <property type="match status" value="1"/>
</dbReference>
<comment type="caution">
    <text evidence="1">The sequence shown here is derived from an EMBL/GenBank/DDBJ whole genome shotgun (WGS) entry which is preliminary data.</text>
</comment>
<protein>
    <submittedName>
        <fullName evidence="1">Uncharacterized protein</fullName>
    </submittedName>
</protein>
<accession>A0A540NA33</accession>
<dbReference type="EMBL" id="VIEB01000078">
    <property type="protein sequence ID" value="TQE07914.1"/>
    <property type="molecule type" value="Genomic_DNA"/>
</dbReference>
<evidence type="ECO:0000313" key="2">
    <source>
        <dbReference type="Proteomes" id="UP000315295"/>
    </source>
</evidence>
<dbReference type="STRING" id="106549.A0A540NA33"/>
<gene>
    <name evidence="1" type="ORF">C1H46_006447</name>
</gene>
<evidence type="ECO:0000313" key="1">
    <source>
        <dbReference type="EMBL" id="TQE07914.1"/>
    </source>
</evidence>
<keyword evidence="2" id="KW-1185">Reference proteome</keyword>
<proteinExistence type="predicted"/>
<dbReference type="Proteomes" id="UP000315295">
    <property type="component" value="Unassembled WGS sequence"/>
</dbReference>
<sequence>MPVVNMERSDWKLRAFLPMGWHHDHPATTVFVGGFDPLQKWQNRYYEGLKKSGKEAELFYLSKCHSHILLPSGVGRVFRVD</sequence>
<name>A0A540NA33_MALBA</name>
<reference evidence="1 2" key="1">
    <citation type="journal article" date="2019" name="G3 (Bethesda)">
        <title>Sequencing of a Wild Apple (Malus baccata) Genome Unravels the Differences Between Cultivated and Wild Apple Species Regarding Disease Resistance and Cold Tolerance.</title>
        <authorList>
            <person name="Chen X."/>
        </authorList>
    </citation>
    <scope>NUCLEOTIDE SEQUENCE [LARGE SCALE GENOMIC DNA]</scope>
    <source>
        <strain evidence="2">cv. Shandingzi</strain>
        <tissue evidence="1">Leaves</tissue>
    </source>
</reference>